<organism evidence="2 3">
    <name type="scientific">Candidatus Sungbacteria bacterium RIFCSPLOWO2_01_FULL_59_16</name>
    <dbReference type="NCBI Taxonomy" id="1802280"/>
    <lineage>
        <taxon>Bacteria</taxon>
        <taxon>Candidatus Sungiibacteriota</taxon>
    </lineage>
</organism>
<sequence>MLPGFGHLTANAFDEPLVMANWIRDDFAYDYGPYRALRGGGYRIICGSVPDTIEFEENGNYREVPELVKLRPREVPGLGLTRSRPLYALSGELEQLRFLCEPAAFASTLTLEHCYRAI</sequence>
<dbReference type="AlphaFoldDB" id="A0A1G2LCA6"/>
<dbReference type="GO" id="GO:0006094">
    <property type="term" value="P:gluconeogenesis"/>
    <property type="evidence" value="ECO:0007669"/>
    <property type="project" value="InterPro"/>
</dbReference>
<dbReference type="Proteomes" id="UP000176705">
    <property type="component" value="Unassembled WGS sequence"/>
</dbReference>
<dbReference type="STRING" id="1802280.A3B37_03385"/>
<dbReference type="InterPro" id="IPR010551">
    <property type="entry name" value="G6P_isomerase_prok"/>
</dbReference>
<dbReference type="EMBL" id="MHQS01000005">
    <property type="protein sequence ID" value="OHA09230.1"/>
    <property type="molecule type" value="Genomic_DNA"/>
</dbReference>
<accession>A0A1G2LCA6</accession>
<dbReference type="GO" id="GO:0004347">
    <property type="term" value="F:glucose-6-phosphate isomerase activity"/>
    <property type="evidence" value="ECO:0007669"/>
    <property type="project" value="InterPro"/>
</dbReference>
<evidence type="ECO:0000259" key="1">
    <source>
        <dbReference type="Pfam" id="PF06560"/>
    </source>
</evidence>
<gene>
    <name evidence="2" type="ORF">A3B37_03385</name>
</gene>
<proteinExistence type="predicted"/>
<dbReference type="Pfam" id="PF06560">
    <property type="entry name" value="GPI"/>
    <property type="match status" value="1"/>
</dbReference>
<dbReference type="InterPro" id="IPR014710">
    <property type="entry name" value="RmlC-like_jellyroll"/>
</dbReference>
<feature type="domain" description="Glucose-6-phosphate isomerase prokaryote" evidence="1">
    <location>
        <begin position="3"/>
        <end position="45"/>
    </location>
</feature>
<comment type="caution">
    <text evidence="2">The sequence shown here is derived from an EMBL/GenBank/DDBJ whole genome shotgun (WGS) entry which is preliminary data.</text>
</comment>
<reference evidence="2 3" key="1">
    <citation type="journal article" date="2016" name="Nat. Commun.">
        <title>Thousands of microbial genomes shed light on interconnected biogeochemical processes in an aquifer system.</title>
        <authorList>
            <person name="Anantharaman K."/>
            <person name="Brown C.T."/>
            <person name="Hug L.A."/>
            <person name="Sharon I."/>
            <person name="Castelle C.J."/>
            <person name="Probst A.J."/>
            <person name="Thomas B.C."/>
            <person name="Singh A."/>
            <person name="Wilkins M.J."/>
            <person name="Karaoz U."/>
            <person name="Brodie E.L."/>
            <person name="Williams K.H."/>
            <person name="Hubbard S.S."/>
            <person name="Banfield J.F."/>
        </authorList>
    </citation>
    <scope>NUCLEOTIDE SEQUENCE [LARGE SCALE GENOMIC DNA]</scope>
</reference>
<dbReference type="Gene3D" id="2.60.120.10">
    <property type="entry name" value="Jelly Rolls"/>
    <property type="match status" value="1"/>
</dbReference>
<evidence type="ECO:0000313" key="3">
    <source>
        <dbReference type="Proteomes" id="UP000176705"/>
    </source>
</evidence>
<dbReference type="GO" id="GO:0006096">
    <property type="term" value="P:glycolytic process"/>
    <property type="evidence" value="ECO:0007669"/>
    <property type="project" value="InterPro"/>
</dbReference>
<name>A0A1G2LCA6_9BACT</name>
<evidence type="ECO:0000313" key="2">
    <source>
        <dbReference type="EMBL" id="OHA09230.1"/>
    </source>
</evidence>
<protein>
    <recommendedName>
        <fullName evidence="1">Glucose-6-phosphate isomerase prokaryote domain-containing protein</fullName>
    </recommendedName>
</protein>
<dbReference type="GO" id="GO:0005737">
    <property type="term" value="C:cytoplasm"/>
    <property type="evidence" value="ECO:0007669"/>
    <property type="project" value="InterPro"/>
</dbReference>